<dbReference type="AlphaFoldDB" id="A0A1Y2LV49"/>
<feature type="compositionally biased region" description="Low complexity" evidence="1">
    <location>
        <begin position="136"/>
        <end position="147"/>
    </location>
</feature>
<feature type="region of interest" description="Disordered" evidence="1">
    <location>
        <begin position="312"/>
        <end position="333"/>
    </location>
</feature>
<evidence type="ECO:0000256" key="1">
    <source>
        <dbReference type="SAM" id="MobiDB-lite"/>
    </source>
</evidence>
<reference evidence="2 3" key="1">
    <citation type="journal article" date="2017" name="Genome Announc.">
        <title>Genome sequence of the saprophytic ascomycete Epicoccum nigrum ICMP 19927 strain isolated from New Zealand.</title>
        <authorList>
            <person name="Fokin M."/>
            <person name="Fleetwood D."/>
            <person name="Weir B.S."/>
            <person name="Villas-Boas S.G."/>
        </authorList>
    </citation>
    <scope>NUCLEOTIDE SEQUENCE [LARGE SCALE GENOMIC DNA]</scope>
    <source>
        <strain evidence="2 3">ICMP 19927</strain>
    </source>
</reference>
<feature type="region of interest" description="Disordered" evidence="1">
    <location>
        <begin position="222"/>
        <end position="242"/>
    </location>
</feature>
<feature type="region of interest" description="Disordered" evidence="1">
    <location>
        <begin position="127"/>
        <end position="178"/>
    </location>
</feature>
<dbReference type="EMBL" id="KZ107848">
    <property type="protein sequence ID" value="OSS47721.1"/>
    <property type="molecule type" value="Genomic_DNA"/>
</dbReference>
<proteinExistence type="predicted"/>
<feature type="compositionally biased region" description="Polar residues" evidence="1">
    <location>
        <begin position="148"/>
        <end position="159"/>
    </location>
</feature>
<name>A0A1Y2LV49_EPING</name>
<evidence type="ECO:0000313" key="2">
    <source>
        <dbReference type="EMBL" id="OSS47721.1"/>
    </source>
</evidence>
<accession>A0A1Y2LV49</accession>
<protein>
    <submittedName>
        <fullName evidence="2">Uncharacterized protein</fullName>
    </submittedName>
</protein>
<dbReference type="Proteomes" id="UP000193240">
    <property type="component" value="Unassembled WGS sequence"/>
</dbReference>
<organism evidence="2 3">
    <name type="scientific">Epicoccum nigrum</name>
    <name type="common">Soil fungus</name>
    <name type="synonym">Epicoccum purpurascens</name>
    <dbReference type="NCBI Taxonomy" id="105696"/>
    <lineage>
        <taxon>Eukaryota</taxon>
        <taxon>Fungi</taxon>
        <taxon>Dikarya</taxon>
        <taxon>Ascomycota</taxon>
        <taxon>Pezizomycotina</taxon>
        <taxon>Dothideomycetes</taxon>
        <taxon>Pleosporomycetidae</taxon>
        <taxon>Pleosporales</taxon>
        <taxon>Pleosporineae</taxon>
        <taxon>Didymellaceae</taxon>
        <taxon>Epicoccum</taxon>
    </lineage>
</organism>
<keyword evidence="3" id="KW-1185">Reference proteome</keyword>
<dbReference type="InParanoid" id="A0A1Y2LV49"/>
<gene>
    <name evidence="2" type="ORF">B5807_07513</name>
</gene>
<feature type="region of interest" description="Disordered" evidence="1">
    <location>
        <begin position="1"/>
        <end position="44"/>
    </location>
</feature>
<evidence type="ECO:0000313" key="3">
    <source>
        <dbReference type="Proteomes" id="UP000193240"/>
    </source>
</evidence>
<sequence>MAVESPLIPSQVRQDGQWWPVRHKTSPNLRQQPPPPPPGLPRRRSSLRQTLRRKPLFTISEDNAPSLKSNSTVSLRLNITEPYRPLSMSTFSEHLVYFCPSQQLQNYQSVSFHRVDEAGNSTSRLFRTQSQWRGPSQSSYDTDQSSTMTWTFDSNTTPASFDYEDTPSPQPTEEDQDLPREAIADLFHRVEAYEREHPEVVRDAGTVWVRVNSVGRGLSTRLKKMSRRDKKASPSLEPRLSYSVPQSRMRVYEKPSQAKRIKIAVHDSWRRLRNRATGRDTELWTSWEVKMGDEYSRRVGSVSDATPMMDQARPVRPQRRFSRGHGLEGMRRRDSKIYAGEQRKRRKSSLFLDVYPSDLSIVSHSG</sequence>